<dbReference type="InterPro" id="IPR058324">
    <property type="entry name" value="DUF8011"/>
</dbReference>
<evidence type="ECO:0000256" key="1">
    <source>
        <dbReference type="SAM" id="Phobius"/>
    </source>
</evidence>
<dbReference type="Pfam" id="PF26041">
    <property type="entry name" value="DUF8011"/>
    <property type="match status" value="1"/>
</dbReference>
<keyword evidence="4" id="KW-1185">Reference proteome</keyword>
<dbReference type="EMBL" id="FTNP01000002">
    <property type="protein sequence ID" value="SIR67273.1"/>
    <property type="molecule type" value="Genomic_DNA"/>
</dbReference>
<evidence type="ECO:0000313" key="3">
    <source>
        <dbReference type="EMBL" id="SIR67273.1"/>
    </source>
</evidence>
<feature type="transmembrane region" description="Helical" evidence="1">
    <location>
        <begin position="12"/>
        <end position="34"/>
    </location>
</feature>
<evidence type="ECO:0000313" key="5">
    <source>
        <dbReference type="Proteomes" id="UP000187321"/>
    </source>
</evidence>
<dbReference type="Proteomes" id="UP000187321">
    <property type="component" value="Chromosome"/>
</dbReference>
<dbReference type="GeneID" id="30956432"/>
<keyword evidence="1" id="KW-1133">Transmembrane helix</keyword>
<dbReference type="KEGG" id="hda:BB347_10775"/>
<organism evidence="3 4">
    <name type="scientific">Natronorubrum daqingense</name>
    <dbReference type="NCBI Taxonomy" id="588898"/>
    <lineage>
        <taxon>Archaea</taxon>
        <taxon>Methanobacteriati</taxon>
        <taxon>Methanobacteriota</taxon>
        <taxon>Stenosarchaea group</taxon>
        <taxon>Halobacteria</taxon>
        <taxon>Halobacteriales</taxon>
        <taxon>Natrialbaceae</taxon>
        <taxon>Natronorubrum</taxon>
    </lineage>
</organism>
<evidence type="ECO:0000313" key="4">
    <source>
        <dbReference type="Proteomes" id="UP000185687"/>
    </source>
</evidence>
<dbReference type="OrthoDB" id="385125at2157"/>
<sequence>MKERIFREPDGWTTGGVWIAIGLFFLALYAYYHLVGLESVSAALYFGILWILMGIPELLPKEQERTAAGLRIIGLVYTAALLVFYLSRLPIFQ</sequence>
<dbReference type="Proteomes" id="UP000185687">
    <property type="component" value="Unassembled WGS sequence"/>
</dbReference>
<feature type="transmembrane region" description="Helical" evidence="1">
    <location>
        <begin position="68"/>
        <end position="87"/>
    </location>
</feature>
<dbReference type="EMBL" id="CP019327">
    <property type="protein sequence ID" value="APX97066.1"/>
    <property type="molecule type" value="Genomic_DNA"/>
</dbReference>
<accession>A0A1N7CUM5</accession>
<gene>
    <name evidence="2" type="ORF">BB347_10775</name>
    <name evidence="3" type="ORF">SAMN05421809_1889</name>
</gene>
<feature type="transmembrane region" description="Helical" evidence="1">
    <location>
        <begin position="40"/>
        <end position="59"/>
    </location>
</feature>
<protein>
    <submittedName>
        <fullName evidence="3">Uncharacterized protein</fullName>
    </submittedName>
</protein>
<evidence type="ECO:0000313" key="2">
    <source>
        <dbReference type="EMBL" id="APX97066.1"/>
    </source>
</evidence>
<name>A0A1N7CUM5_9EURY</name>
<dbReference type="AlphaFoldDB" id="A0A1N7CUM5"/>
<dbReference type="RefSeq" id="WP_076581332.1">
    <property type="nucleotide sequence ID" value="NZ_CP019327.1"/>
</dbReference>
<proteinExistence type="predicted"/>
<reference evidence="3 4" key="2">
    <citation type="submission" date="2017-01" db="EMBL/GenBank/DDBJ databases">
        <authorList>
            <person name="Mah S.A."/>
            <person name="Swanson W.J."/>
            <person name="Moy G.W."/>
            <person name="Vacquier V.D."/>
        </authorList>
    </citation>
    <scope>NUCLEOTIDE SEQUENCE [LARGE SCALE GENOMIC DNA]</scope>
    <source>
        <strain evidence="3 4">CGMCC 1.8909</strain>
    </source>
</reference>
<keyword evidence="1" id="KW-0812">Transmembrane</keyword>
<keyword evidence="1" id="KW-0472">Membrane</keyword>
<reference evidence="2 5" key="1">
    <citation type="submission" date="2017-01" db="EMBL/GenBank/DDBJ databases">
        <title>Complete genome sequence of Haloterrigena daqingensis type strain (JX313T).</title>
        <authorList>
            <person name="Shuang W."/>
        </authorList>
    </citation>
    <scope>NUCLEOTIDE SEQUENCE [LARGE SCALE GENOMIC DNA]</scope>
    <source>
        <strain evidence="2 5">JX313</strain>
    </source>
</reference>